<protein>
    <submittedName>
        <fullName evidence="1">Uncharacterized protein</fullName>
    </submittedName>
</protein>
<dbReference type="RefSeq" id="WP_006698755.1">
    <property type="nucleotide sequence ID" value="NZ_AMQQ01000017.1"/>
</dbReference>
<evidence type="ECO:0000313" key="2">
    <source>
        <dbReference type="Proteomes" id="UP000017668"/>
    </source>
</evidence>
<gene>
    <name evidence="1" type="ORF">C241_12785</name>
</gene>
<dbReference type="EMBL" id="AMQQ01000017">
    <property type="protein sequence ID" value="EKJ95488.1"/>
    <property type="molecule type" value="Genomic_DNA"/>
</dbReference>
<comment type="caution">
    <text evidence="1">The sequence shown here is derived from an EMBL/GenBank/DDBJ whole genome shotgun (WGS) entry which is preliminary data.</text>
</comment>
<proteinExistence type="predicted"/>
<dbReference type="Proteomes" id="UP000017668">
    <property type="component" value="Unassembled WGS sequence"/>
</dbReference>
<reference evidence="1 2" key="1">
    <citation type="journal article" date="2013" name="Genome Announc.">
        <title>Genome Sequence of Rhizobium lupini HPC(L) Isolated from Saline Desert Soil, Kutch (Gujarat).</title>
        <authorList>
            <person name="Agarwal L."/>
            <person name="Purohit H.J."/>
        </authorList>
    </citation>
    <scope>NUCLEOTIDE SEQUENCE [LARGE SCALE GENOMIC DNA]</scope>
    <source>
        <strain evidence="2">HPC(L)</strain>
    </source>
</reference>
<evidence type="ECO:0000313" key="1">
    <source>
        <dbReference type="EMBL" id="EKJ95488.1"/>
    </source>
</evidence>
<sequence>MRLTSKGLVVAGIAIDEIIEDLVRCPLVKALVNENPDNGVGQLFYPVLSSLVEIAADRPEQHRSRDVVAIRAPLCPMPVPQPLLPFPLLGVPLLQGLPRHVYPPPVFVDGTLMVRGPAAWRKAFVAETESLCFESEFWSSESDERNLFQVAGTSRQVAGNPAAMLTAPCAQSPTVPISGESEIWTIETFAQSLETLPRSLESFALRFESNERNLFRVAGNLHQLVSAWINVRET</sequence>
<organism evidence="1 2">
    <name type="scientific">Bradyrhizobium lupini HPC(L)</name>
    <dbReference type="NCBI Taxonomy" id="1229491"/>
    <lineage>
        <taxon>Bacteria</taxon>
        <taxon>Pseudomonadati</taxon>
        <taxon>Pseudomonadota</taxon>
        <taxon>Alphaproteobacteria</taxon>
        <taxon>Hyphomicrobiales</taxon>
        <taxon>Nitrobacteraceae</taxon>
        <taxon>Bradyrhizobium</taxon>
    </lineage>
</organism>
<accession>A0ABP2RTT1</accession>
<name>A0ABP2RTT1_RHILU</name>
<keyword evidence="2" id="KW-1185">Reference proteome</keyword>